<feature type="signal peptide" evidence="1">
    <location>
        <begin position="1"/>
        <end position="18"/>
    </location>
</feature>
<sequence length="248" mass="28045">MQFIKFTLLASVICAVAGLSFTSGNQDCTTKLEQIRQILAPQNIKPAFTASNPIKYRPHSLTQNVCAGKREWFLAENEFKSDAYFRRKRPDSSPHPTYVRFFQRDIVRNLSPTIVDLNLKAKLVLRKRIRFTDTRAQRVISGSEEPGFRGLLTTYVQMPKNVGDRTPGRDGYVQDGSPVLGRQNLVSGDPNHRHLCASDTACSPMKNGKCLCRALSWRIFDTISSDLPLRVQRHVEYSTTALLSEQKV</sequence>
<reference evidence="2" key="1">
    <citation type="submission" date="2023-03" db="EMBL/GenBank/DDBJ databases">
        <title>Massive genome expansion in bonnet fungi (Mycena s.s.) driven by repeated elements and novel gene families across ecological guilds.</title>
        <authorList>
            <consortium name="Lawrence Berkeley National Laboratory"/>
            <person name="Harder C.B."/>
            <person name="Miyauchi S."/>
            <person name="Viragh M."/>
            <person name="Kuo A."/>
            <person name="Thoen E."/>
            <person name="Andreopoulos B."/>
            <person name="Lu D."/>
            <person name="Skrede I."/>
            <person name="Drula E."/>
            <person name="Henrissat B."/>
            <person name="Morin E."/>
            <person name="Kohler A."/>
            <person name="Barry K."/>
            <person name="LaButti K."/>
            <person name="Morin E."/>
            <person name="Salamov A."/>
            <person name="Lipzen A."/>
            <person name="Mereny Z."/>
            <person name="Hegedus B."/>
            <person name="Baldrian P."/>
            <person name="Stursova M."/>
            <person name="Weitz H."/>
            <person name="Taylor A."/>
            <person name="Grigoriev I.V."/>
            <person name="Nagy L.G."/>
            <person name="Martin F."/>
            <person name="Kauserud H."/>
        </authorList>
    </citation>
    <scope>NUCLEOTIDE SEQUENCE</scope>
    <source>
        <strain evidence="2">CBHHK067</strain>
    </source>
</reference>
<evidence type="ECO:0000313" key="2">
    <source>
        <dbReference type="EMBL" id="KAJ7622989.1"/>
    </source>
</evidence>
<dbReference type="AlphaFoldDB" id="A0AAD7FJ31"/>
<name>A0AAD7FJ31_MYCRO</name>
<keyword evidence="3" id="KW-1185">Reference proteome</keyword>
<evidence type="ECO:0000313" key="3">
    <source>
        <dbReference type="Proteomes" id="UP001221757"/>
    </source>
</evidence>
<comment type="caution">
    <text evidence="2">The sequence shown here is derived from an EMBL/GenBank/DDBJ whole genome shotgun (WGS) entry which is preliminary data.</text>
</comment>
<protein>
    <submittedName>
        <fullName evidence="2">Uncharacterized protein</fullName>
    </submittedName>
</protein>
<keyword evidence="1" id="KW-0732">Signal</keyword>
<feature type="chain" id="PRO_5042160764" evidence="1">
    <location>
        <begin position="19"/>
        <end position="248"/>
    </location>
</feature>
<accession>A0AAD7FJ31</accession>
<evidence type="ECO:0000256" key="1">
    <source>
        <dbReference type="SAM" id="SignalP"/>
    </source>
</evidence>
<gene>
    <name evidence="2" type="ORF">B0H17DRAFT_1151497</name>
</gene>
<organism evidence="2 3">
    <name type="scientific">Mycena rosella</name>
    <name type="common">Pink bonnet</name>
    <name type="synonym">Agaricus rosellus</name>
    <dbReference type="NCBI Taxonomy" id="1033263"/>
    <lineage>
        <taxon>Eukaryota</taxon>
        <taxon>Fungi</taxon>
        <taxon>Dikarya</taxon>
        <taxon>Basidiomycota</taxon>
        <taxon>Agaricomycotina</taxon>
        <taxon>Agaricomycetes</taxon>
        <taxon>Agaricomycetidae</taxon>
        <taxon>Agaricales</taxon>
        <taxon>Marasmiineae</taxon>
        <taxon>Mycenaceae</taxon>
        <taxon>Mycena</taxon>
    </lineage>
</organism>
<dbReference type="EMBL" id="JARKIE010000636">
    <property type="protein sequence ID" value="KAJ7622989.1"/>
    <property type="molecule type" value="Genomic_DNA"/>
</dbReference>
<proteinExistence type="predicted"/>
<dbReference type="Proteomes" id="UP001221757">
    <property type="component" value="Unassembled WGS sequence"/>
</dbReference>